<name>A0A5B8LRE1_9HYPH</name>
<dbReference type="GO" id="GO:0016301">
    <property type="term" value="F:kinase activity"/>
    <property type="evidence" value="ECO:0007669"/>
    <property type="project" value="UniProtKB-KW"/>
</dbReference>
<dbReference type="Gene3D" id="3.30.420.40">
    <property type="match status" value="2"/>
</dbReference>
<feature type="domain" description="ATPase BadF/BadG/BcrA/BcrD type" evidence="1">
    <location>
        <begin position="14"/>
        <end position="272"/>
    </location>
</feature>
<protein>
    <submittedName>
        <fullName evidence="2">N-acetylglucosamine kinase</fullName>
    </submittedName>
</protein>
<dbReference type="InterPro" id="IPR052519">
    <property type="entry name" value="Euk-type_GlcNAc_Kinase"/>
</dbReference>
<dbReference type="PANTHER" id="PTHR43190:SF3">
    <property type="entry name" value="N-ACETYL-D-GLUCOSAMINE KINASE"/>
    <property type="match status" value="1"/>
</dbReference>
<dbReference type="AlphaFoldDB" id="A0A5B8LRE1"/>
<keyword evidence="2" id="KW-0418">Kinase</keyword>
<dbReference type="SUPFAM" id="SSF53067">
    <property type="entry name" value="Actin-like ATPase domain"/>
    <property type="match status" value="2"/>
</dbReference>
<dbReference type="OrthoDB" id="63487at2"/>
<evidence type="ECO:0000259" key="1">
    <source>
        <dbReference type="Pfam" id="PF01869"/>
    </source>
</evidence>
<dbReference type="KEGG" id="dea:FPZ08_07805"/>
<dbReference type="InterPro" id="IPR002731">
    <property type="entry name" value="ATPase_BadF"/>
</dbReference>
<evidence type="ECO:0000313" key="2">
    <source>
        <dbReference type="EMBL" id="QDZ10666.1"/>
    </source>
</evidence>
<sequence length="303" mass="32176">MTMTVEAPDLAVHLGMDIGGTGSRWVACDQHGTEIARGHAEGATAHVFNSAERARLTRVLNDIAGQLAQRSIPVSEIHAGVTGYGPNVQQDALALFSATFSVPVSLIDDITAAYHAVFRPGEGHLVSAGTGSFGVYIAEDNSQTRIGGRGILIDDAGSGSWIALRALDCLYRGHDRDGCFDAMPHLARHIFAAIGGSDWGDVRQFVYSGDRGRIGTLAVAVGRAADDQDFVAIDLLTRAGIELVGLAETLIARAGPRTLAFIGGAIDLHPLIHETIRKRLPAQELRFPKPDTALAAARYLRVP</sequence>
<reference evidence="2 3" key="1">
    <citation type="submission" date="2019-07" db="EMBL/GenBank/DDBJ databases">
        <title>Full genome sequence of Devosia sp. Gsoil 520.</title>
        <authorList>
            <person name="Im W.-T."/>
        </authorList>
    </citation>
    <scope>NUCLEOTIDE SEQUENCE [LARGE SCALE GENOMIC DNA]</scope>
    <source>
        <strain evidence="2 3">Gsoil 520</strain>
    </source>
</reference>
<organism evidence="2 3">
    <name type="scientific">Devosia ginsengisoli</name>
    <dbReference type="NCBI Taxonomy" id="400770"/>
    <lineage>
        <taxon>Bacteria</taxon>
        <taxon>Pseudomonadati</taxon>
        <taxon>Pseudomonadota</taxon>
        <taxon>Alphaproteobacteria</taxon>
        <taxon>Hyphomicrobiales</taxon>
        <taxon>Devosiaceae</taxon>
        <taxon>Devosia</taxon>
    </lineage>
</organism>
<accession>A0A5B8LRE1</accession>
<gene>
    <name evidence="2" type="ORF">FPZ08_07805</name>
</gene>
<dbReference type="Proteomes" id="UP000315364">
    <property type="component" value="Chromosome"/>
</dbReference>
<dbReference type="EMBL" id="CP042304">
    <property type="protein sequence ID" value="QDZ10666.1"/>
    <property type="molecule type" value="Genomic_DNA"/>
</dbReference>
<keyword evidence="2" id="KW-0808">Transferase</keyword>
<proteinExistence type="predicted"/>
<keyword evidence="3" id="KW-1185">Reference proteome</keyword>
<dbReference type="PANTHER" id="PTHR43190">
    <property type="entry name" value="N-ACETYL-D-GLUCOSAMINE KINASE"/>
    <property type="match status" value="1"/>
</dbReference>
<dbReference type="Pfam" id="PF01869">
    <property type="entry name" value="BcrAD_BadFG"/>
    <property type="match status" value="1"/>
</dbReference>
<evidence type="ECO:0000313" key="3">
    <source>
        <dbReference type="Proteomes" id="UP000315364"/>
    </source>
</evidence>
<dbReference type="InterPro" id="IPR043129">
    <property type="entry name" value="ATPase_NBD"/>
</dbReference>